<dbReference type="Proteomes" id="UP000623269">
    <property type="component" value="Unassembled WGS sequence"/>
</dbReference>
<dbReference type="Pfam" id="PF10646">
    <property type="entry name" value="Germane"/>
    <property type="match status" value="1"/>
</dbReference>
<dbReference type="AlphaFoldDB" id="A0A8J7H288"/>
<feature type="signal peptide" evidence="2">
    <location>
        <begin position="1"/>
        <end position="22"/>
    </location>
</feature>
<evidence type="ECO:0000313" key="4">
    <source>
        <dbReference type="EMBL" id="MBH1940829.1"/>
    </source>
</evidence>
<dbReference type="RefSeq" id="WP_197661048.1">
    <property type="nucleotide sequence ID" value="NZ_JAEAGR010000006.1"/>
</dbReference>
<dbReference type="EMBL" id="JAEAGR010000006">
    <property type="protein sequence ID" value="MBH1940829.1"/>
    <property type="molecule type" value="Genomic_DNA"/>
</dbReference>
<name>A0A8J7H288_9FIRM</name>
<organism evidence="4 5">
    <name type="scientific">Mobilitalea sibirica</name>
    <dbReference type="NCBI Taxonomy" id="1462919"/>
    <lineage>
        <taxon>Bacteria</taxon>
        <taxon>Bacillati</taxon>
        <taxon>Bacillota</taxon>
        <taxon>Clostridia</taxon>
        <taxon>Lachnospirales</taxon>
        <taxon>Lachnospiraceae</taxon>
        <taxon>Mobilitalea</taxon>
    </lineage>
</organism>
<feature type="region of interest" description="Disordered" evidence="1">
    <location>
        <begin position="25"/>
        <end position="45"/>
    </location>
</feature>
<evidence type="ECO:0000256" key="1">
    <source>
        <dbReference type="SAM" id="MobiDB-lite"/>
    </source>
</evidence>
<evidence type="ECO:0000313" key="5">
    <source>
        <dbReference type="Proteomes" id="UP000623269"/>
    </source>
</evidence>
<comment type="caution">
    <text evidence="4">The sequence shown here is derived from an EMBL/GenBank/DDBJ whole genome shotgun (WGS) entry which is preliminary data.</text>
</comment>
<keyword evidence="2" id="KW-0732">Signal</keyword>
<accession>A0A8J7H288</accession>
<dbReference type="InterPro" id="IPR019606">
    <property type="entry name" value="GerMN"/>
</dbReference>
<dbReference type="SMART" id="SM00909">
    <property type="entry name" value="Germane"/>
    <property type="match status" value="1"/>
</dbReference>
<keyword evidence="5" id="KW-1185">Reference proteome</keyword>
<protein>
    <submittedName>
        <fullName evidence="4">GerMN domain-containing protein</fullName>
    </submittedName>
</protein>
<sequence length="369" mass="41828">MRKNIRIFLMLCLLLTLTGCGVKDTGNDTEKDSGSGITPTTKPELTIPTEIPEDVRKEVSEYFPFLENVEYYYEGEGNEFAAFHVVTDFINADKNRVQMRTNNGGSEIVRVFEIKDGKLSVILTKAECYYRDDFTDTEYVDEEAEIALMEPLVEGTEWTLADGRIRYISDMEVKVDTPMGSYEALEVTTKDSDSQVMHYYVPEIGLIKSVFQSNNYEVTSTLSEIKSDAKWPGFIEFSYPNFDENIYTEQKTLEFSTNEPTASVFETAMKEAGDREGSFPLISQNTKINWLYLGDDNIVYVDFSSELINEMNAGAGYELLTVQSIVNTLGAYYGTEEVLITVEQKPYESGHILLKEGETFKVNKEPSLQ</sequence>
<evidence type="ECO:0000259" key="3">
    <source>
        <dbReference type="SMART" id="SM00909"/>
    </source>
</evidence>
<gene>
    <name evidence="4" type="ORF">I5677_08005</name>
</gene>
<evidence type="ECO:0000256" key="2">
    <source>
        <dbReference type="SAM" id="SignalP"/>
    </source>
</evidence>
<dbReference type="PROSITE" id="PS51257">
    <property type="entry name" value="PROKAR_LIPOPROTEIN"/>
    <property type="match status" value="1"/>
</dbReference>
<proteinExistence type="predicted"/>
<reference evidence="4" key="1">
    <citation type="submission" date="2020-12" db="EMBL/GenBank/DDBJ databases">
        <title>M. sibirica DSM 26468T genome.</title>
        <authorList>
            <person name="Thieme N."/>
            <person name="Rettenmaier R."/>
            <person name="Zverlov V."/>
            <person name="Liebl W."/>
        </authorList>
    </citation>
    <scope>NUCLEOTIDE SEQUENCE</scope>
    <source>
        <strain evidence="4">DSM 26468</strain>
    </source>
</reference>
<feature type="chain" id="PRO_5035311173" evidence="2">
    <location>
        <begin position="23"/>
        <end position="369"/>
    </location>
</feature>
<feature type="domain" description="GerMN" evidence="3">
    <location>
        <begin position="262"/>
        <end position="351"/>
    </location>
</feature>